<feature type="chain" id="PRO_5046453743" description="Leucine-binding protein domain-containing protein" evidence="5">
    <location>
        <begin position="34"/>
        <end position="406"/>
    </location>
</feature>
<feature type="signal peptide" evidence="5">
    <location>
        <begin position="1"/>
        <end position="33"/>
    </location>
</feature>
<dbReference type="InterPro" id="IPR028082">
    <property type="entry name" value="Peripla_BP_I"/>
</dbReference>
<evidence type="ECO:0000256" key="5">
    <source>
        <dbReference type="SAM" id="SignalP"/>
    </source>
</evidence>
<dbReference type="InterPro" id="IPR051010">
    <property type="entry name" value="BCAA_transport"/>
</dbReference>
<dbReference type="SUPFAM" id="SSF53822">
    <property type="entry name" value="Periplasmic binding protein-like I"/>
    <property type="match status" value="1"/>
</dbReference>
<dbReference type="PRINTS" id="PR00337">
    <property type="entry name" value="LEUILEVALBP"/>
</dbReference>
<accession>A0ABN2N7U9</accession>
<evidence type="ECO:0000256" key="3">
    <source>
        <dbReference type="ARBA" id="ARBA00022729"/>
    </source>
</evidence>
<dbReference type="InterPro" id="IPR000709">
    <property type="entry name" value="Leu_Ile_Val-bd"/>
</dbReference>
<dbReference type="Gene3D" id="3.40.50.2300">
    <property type="match status" value="2"/>
</dbReference>
<keyword evidence="8" id="KW-1185">Reference proteome</keyword>
<sequence length="406" mass="40526">MSQSTPRLARTGAAVVAAALTLGLAACGSSAGAAGGGQSSFRILAVAPLSGSVAAFGAGAKTAIDAAVKVVNGEGGIAGRTVEVTYVDDAGTPTQAVSVLQRELASGTTYDFAFLGSTSGEALAMVPIADQHKLLSCTQAGSDALNDGSKYPYFFGASTSLVQNAAATVDQVKKAGYRSAAALVDNNERGVGTLAGFQTALDKAGIPLASEKLDPTATDATAQLAKLKAANPDVLLLDAYGPTAAVMLSSVKKLGWNIPVVGSATMAGNDFTSIPPAAYQGVVLRTAAMNITGTPTTASPDFVAFQKAMVAESGGNLQYAAETYASAYGCVLLARAGATAAGSTDPDQMKAALTKVSAASDVKGWFLSSTIGFSPTSRKPIFSSSDYGNASPGPRNAMLLPAAAAG</sequence>
<feature type="domain" description="Leucine-binding protein" evidence="6">
    <location>
        <begin position="42"/>
        <end position="363"/>
    </location>
</feature>
<comment type="similarity">
    <text evidence="1">Belongs to the leucine-binding protein family.</text>
</comment>
<name>A0ABN2N7U9_9PSEU</name>
<dbReference type="Proteomes" id="UP001500449">
    <property type="component" value="Unassembled WGS sequence"/>
</dbReference>
<organism evidence="7 8">
    <name type="scientific">Pseudonocardia ailaonensis</name>
    <dbReference type="NCBI Taxonomy" id="367279"/>
    <lineage>
        <taxon>Bacteria</taxon>
        <taxon>Bacillati</taxon>
        <taxon>Actinomycetota</taxon>
        <taxon>Actinomycetes</taxon>
        <taxon>Pseudonocardiales</taxon>
        <taxon>Pseudonocardiaceae</taxon>
        <taxon>Pseudonocardia</taxon>
    </lineage>
</organism>
<evidence type="ECO:0000256" key="1">
    <source>
        <dbReference type="ARBA" id="ARBA00010062"/>
    </source>
</evidence>
<evidence type="ECO:0000256" key="2">
    <source>
        <dbReference type="ARBA" id="ARBA00022448"/>
    </source>
</evidence>
<reference evidence="7 8" key="1">
    <citation type="journal article" date="2019" name="Int. J. Syst. Evol. Microbiol.">
        <title>The Global Catalogue of Microorganisms (GCM) 10K type strain sequencing project: providing services to taxonomists for standard genome sequencing and annotation.</title>
        <authorList>
            <consortium name="The Broad Institute Genomics Platform"/>
            <consortium name="The Broad Institute Genome Sequencing Center for Infectious Disease"/>
            <person name="Wu L."/>
            <person name="Ma J."/>
        </authorList>
    </citation>
    <scope>NUCLEOTIDE SEQUENCE [LARGE SCALE GENOMIC DNA]</scope>
    <source>
        <strain evidence="7 8">JCM 16009</strain>
    </source>
</reference>
<dbReference type="Pfam" id="PF13458">
    <property type="entry name" value="Peripla_BP_6"/>
    <property type="match status" value="1"/>
</dbReference>
<comment type="caution">
    <text evidence="7">The sequence shown here is derived from an EMBL/GenBank/DDBJ whole genome shotgun (WGS) entry which is preliminary data.</text>
</comment>
<keyword evidence="3 5" id="KW-0732">Signal</keyword>
<proteinExistence type="inferred from homology"/>
<keyword evidence="2" id="KW-0813">Transport</keyword>
<dbReference type="EMBL" id="BAAAQK010000009">
    <property type="protein sequence ID" value="GAA1851068.1"/>
    <property type="molecule type" value="Genomic_DNA"/>
</dbReference>
<gene>
    <name evidence="7" type="ORF">GCM10009836_33810</name>
</gene>
<evidence type="ECO:0000313" key="8">
    <source>
        <dbReference type="Proteomes" id="UP001500449"/>
    </source>
</evidence>
<evidence type="ECO:0000256" key="4">
    <source>
        <dbReference type="ARBA" id="ARBA00022970"/>
    </source>
</evidence>
<dbReference type="InterPro" id="IPR028081">
    <property type="entry name" value="Leu-bd"/>
</dbReference>
<dbReference type="RefSeq" id="WP_344417652.1">
    <property type="nucleotide sequence ID" value="NZ_BAAAQK010000009.1"/>
</dbReference>
<dbReference type="PANTHER" id="PTHR30483">
    <property type="entry name" value="LEUCINE-SPECIFIC-BINDING PROTEIN"/>
    <property type="match status" value="1"/>
</dbReference>
<keyword evidence="4" id="KW-0029">Amino-acid transport</keyword>
<dbReference type="PROSITE" id="PS51257">
    <property type="entry name" value="PROKAR_LIPOPROTEIN"/>
    <property type="match status" value="1"/>
</dbReference>
<evidence type="ECO:0000259" key="6">
    <source>
        <dbReference type="Pfam" id="PF13458"/>
    </source>
</evidence>
<evidence type="ECO:0000313" key="7">
    <source>
        <dbReference type="EMBL" id="GAA1851068.1"/>
    </source>
</evidence>
<protein>
    <recommendedName>
        <fullName evidence="6">Leucine-binding protein domain-containing protein</fullName>
    </recommendedName>
</protein>
<dbReference type="PANTHER" id="PTHR30483:SF6">
    <property type="entry name" value="PERIPLASMIC BINDING PROTEIN OF ABC TRANSPORTER FOR NATURAL AMINO ACIDS"/>
    <property type="match status" value="1"/>
</dbReference>